<proteinExistence type="inferred from homology"/>
<protein>
    <submittedName>
        <fullName evidence="5">Succinate-semialdehyde dehydrogenase/glutarate-semialdehyde dehydrogenase</fullName>
        <ecNumber evidence="5">1.2.1.16</ecNumber>
        <ecNumber evidence="5">1.2.1.20</ecNumber>
        <ecNumber evidence="5">1.2.1.79</ecNumber>
    </submittedName>
</protein>
<dbReference type="NCBIfam" id="NF006916">
    <property type="entry name" value="PRK09407.1"/>
    <property type="match status" value="1"/>
</dbReference>
<dbReference type="InterPro" id="IPR015590">
    <property type="entry name" value="Aldehyde_DH_dom"/>
</dbReference>
<dbReference type="EC" id="1.2.1.20" evidence="5"/>
<dbReference type="SUPFAM" id="SSF53720">
    <property type="entry name" value="ALDH-like"/>
    <property type="match status" value="1"/>
</dbReference>
<dbReference type="EC" id="1.2.1.79" evidence="5"/>
<evidence type="ECO:0000313" key="6">
    <source>
        <dbReference type="Proteomes" id="UP001235966"/>
    </source>
</evidence>
<name>A0ABT9ND89_9ACTO</name>
<dbReference type="EC" id="1.2.1.16" evidence="5"/>
<feature type="domain" description="Aldehyde dehydrogenase" evidence="4">
    <location>
        <begin position="34"/>
        <end position="492"/>
    </location>
</feature>
<keyword evidence="1 3" id="KW-0560">Oxidoreductase</keyword>
<dbReference type="CDD" id="cd07101">
    <property type="entry name" value="ALDH_SSADH2_GabD2"/>
    <property type="match status" value="1"/>
</dbReference>
<organism evidence="5 6">
    <name type="scientific">Arcanobacterium wilhelmae</name>
    <dbReference type="NCBI Taxonomy" id="1803177"/>
    <lineage>
        <taxon>Bacteria</taxon>
        <taxon>Bacillati</taxon>
        <taxon>Actinomycetota</taxon>
        <taxon>Actinomycetes</taxon>
        <taxon>Actinomycetales</taxon>
        <taxon>Actinomycetaceae</taxon>
        <taxon>Arcanobacterium</taxon>
    </lineage>
</organism>
<dbReference type="Proteomes" id="UP001235966">
    <property type="component" value="Unassembled WGS sequence"/>
</dbReference>
<dbReference type="InterPro" id="IPR016163">
    <property type="entry name" value="Ald_DH_C"/>
</dbReference>
<evidence type="ECO:0000256" key="1">
    <source>
        <dbReference type="ARBA" id="ARBA00023002"/>
    </source>
</evidence>
<evidence type="ECO:0000256" key="2">
    <source>
        <dbReference type="PROSITE-ProRule" id="PRU10007"/>
    </source>
</evidence>
<gene>
    <name evidence="5" type="ORF">J2S49_001734</name>
</gene>
<keyword evidence="6" id="KW-1185">Reference proteome</keyword>
<accession>A0ABT9ND89</accession>
<dbReference type="Gene3D" id="3.40.309.10">
    <property type="entry name" value="Aldehyde Dehydrogenase, Chain A, domain 2"/>
    <property type="match status" value="1"/>
</dbReference>
<evidence type="ECO:0000256" key="3">
    <source>
        <dbReference type="RuleBase" id="RU003345"/>
    </source>
</evidence>
<dbReference type="PROSITE" id="PS00687">
    <property type="entry name" value="ALDEHYDE_DEHYDR_GLU"/>
    <property type="match status" value="1"/>
</dbReference>
<reference evidence="5 6" key="1">
    <citation type="submission" date="2023-07" db="EMBL/GenBank/DDBJ databases">
        <title>Sequencing the genomes of 1000 actinobacteria strains.</title>
        <authorList>
            <person name="Klenk H.-P."/>
        </authorList>
    </citation>
    <scope>NUCLEOTIDE SEQUENCE [LARGE SCALE GENOMIC DNA]</scope>
    <source>
        <strain evidence="5 6">DSM 102162</strain>
    </source>
</reference>
<comment type="similarity">
    <text evidence="3">Belongs to the aldehyde dehydrogenase family.</text>
</comment>
<dbReference type="Pfam" id="PF00171">
    <property type="entry name" value="Aldedh"/>
    <property type="match status" value="1"/>
</dbReference>
<dbReference type="PANTHER" id="PTHR11699">
    <property type="entry name" value="ALDEHYDE DEHYDROGENASE-RELATED"/>
    <property type="match status" value="1"/>
</dbReference>
<dbReference type="Gene3D" id="3.40.605.10">
    <property type="entry name" value="Aldehyde Dehydrogenase, Chain A, domain 1"/>
    <property type="match status" value="1"/>
</dbReference>
<dbReference type="EMBL" id="JAUSQW010000001">
    <property type="protein sequence ID" value="MDP9801658.1"/>
    <property type="molecule type" value="Genomic_DNA"/>
</dbReference>
<dbReference type="GO" id="GO:0036243">
    <property type="term" value="F:succinate-semialdehyde dehydrogenase (NADP+) activity"/>
    <property type="evidence" value="ECO:0007669"/>
    <property type="project" value="UniProtKB-EC"/>
</dbReference>
<sequence length="527" mass="56034">MSYSDHNGVNVPGIGPQCHGRGIDPSLAFLAHAHGETLEVHYPVDGTPVGTVRTATQADVESAFKLARAAQHEWAQTPIRDRARILVRFAQYVLDNCDELLDSIQLETGKNRLSAFEEVMDVARLAAHTAAVAPSILKTKRAAGAFPILTQVRVERAPKGVVGVIAPWNYPLTLVATDIVPALIAGNAVVMKPDSATPFTALLTRKLLLQAGLPEDLFLVTPGSGRTVGTWIIDRADFIMFTGSTATGRLIAARCGERLIGCSAELGGKNPMIVLADADIERAAAGAVKACFSNTGQLCISIERIYVAQEIADEFTRAFVEKTRALTLGGGLDWNTDVGSLISPEHMARVKAHVDDAVAKGARVLAGGRARPDLGPAFYEPTILSDVPDEADVARAETFGPAVALDTYDHEAEAIAAANDTTYGLNSSVWSRSVAHARAVASRLETGTVAINDGYTAAWGSIAAPMGGWKESGIGRRHGADGILKYTESRTVAAQHLIPIGPFGPLDAEKFAHVMRRGIRVLNALKF</sequence>
<evidence type="ECO:0000259" key="4">
    <source>
        <dbReference type="Pfam" id="PF00171"/>
    </source>
</evidence>
<dbReference type="RefSeq" id="WP_278059887.1">
    <property type="nucleotide sequence ID" value="NZ_CP121247.1"/>
</dbReference>
<feature type="active site" evidence="2">
    <location>
        <position position="265"/>
    </location>
</feature>
<dbReference type="GO" id="GO:0102810">
    <property type="term" value="F:glutarate-semialdehyde dehydrogenase (NADP+) activity"/>
    <property type="evidence" value="ECO:0007669"/>
    <property type="project" value="UniProtKB-EC"/>
</dbReference>
<dbReference type="InterPro" id="IPR016162">
    <property type="entry name" value="Ald_DH_N"/>
</dbReference>
<comment type="caution">
    <text evidence="5">The sequence shown here is derived from an EMBL/GenBank/DDBJ whole genome shotgun (WGS) entry which is preliminary data.</text>
</comment>
<dbReference type="InterPro" id="IPR029510">
    <property type="entry name" value="Ald_DH_CS_GLU"/>
</dbReference>
<dbReference type="InterPro" id="IPR016161">
    <property type="entry name" value="Ald_DH/histidinol_DH"/>
</dbReference>
<evidence type="ECO:0000313" key="5">
    <source>
        <dbReference type="EMBL" id="MDP9801658.1"/>
    </source>
</evidence>